<accession>A0AAX2GWI2</accession>
<dbReference type="Proteomes" id="UP000215539">
    <property type="component" value="Chromosome 1"/>
</dbReference>
<dbReference type="Pfam" id="PF13585">
    <property type="entry name" value="CHU_C"/>
    <property type="match status" value="1"/>
</dbReference>
<dbReference type="Proteomes" id="UP000065822">
    <property type="component" value="Chromosome"/>
</dbReference>
<organism evidence="2 4">
    <name type="scientific">Capnocytophaga haemolytica</name>
    <dbReference type="NCBI Taxonomy" id="45243"/>
    <lineage>
        <taxon>Bacteria</taxon>
        <taxon>Pseudomonadati</taxon>
        <taxon>Bacteroidota</taxon>
        <taxon>Flavobacteriia</taxon>
        <taxon>Flavobacteriales</taxon>
        <taxon>Flavobacteriaceae</taxon>
        <taxon>Capnocytophaga</taxon>
    </lineage>
</organism>
<evidence type="ECO:0000313" key="3">
    <source>
        <dbReference type="Proteomes" id="UP000065822"/>
    </source>
</evidence>
<dbReference type="Gene3D" id="2.60.40.3440">
    <property type="match status" value="1"/>
</dbReference>
<evidence type="ECO:0000313" key="2">
    <source>
        <dbReference type="EMBL" id="SNV06873.1"/>
    </source>
</evidence>
<proteinExistence type="predicted"/>
<protein>
    <submittedName>
        <fullName evidence="2">Gliding motility-associated C-terminal domain</fullName>
    </submittedName>
</protein>
<sequence length="2811" mass="301238">MQNNILKGEGVRGLSSLIFVVLFSFIVLVNVAQAQCNNPLLQKSLENTKASALPAVTQGSTAVIYLDTATNIMQGVQYTATDAQGHHFTGAFNTVSGLVEINVGVIDSEKTFTIKAEKGGCSYTLPTPVRIKAVTTPQLSVRIVDEYCKKAGGFLAQVVGTGENADDYNYSYKKASASAFINTYSHTKALEAGDYEIKAVHKTDPSKTFGPTKIHIENRTQVPMFDLQERISLCQANKASVVVNVTRGNFPMTYKLYYSEDLRTPIKTQVNDNLFTDLDPNRNYTIGVADFCGASGNGEEETKAVNSTKLKGAFSITNMSPMQDPYVKNIGKCPGDKLYFIVNADFVALNDKGTRLYGSPFGEDGYLLKNDNVPYPLTLSMLYTSPSGKTYSETIVMHNKKDVERFASNGLHTSMRFDTYNMNSSVLNNVPHEKGKWTLKHTLTDGCGKVYTGEQQKEVTAIDRSLGAGMQVNADNCTGMRFSPSSKRTVDIALLSYPSCFKPENNGFYRKEIQGKVYPNVKRYVQGQSVAFISDAACQGEYVFQFIDECGNSEVVTKTVTLSGTSFARASVTSYGVCDALDKQFIAKVSLSGSTFKQVEVLNDDGSLYSNVATQTAEANGATQLLYVTLPVIKGGKYKLRITPQCGNVETKEVQADGADLVAHWELKDCKLSVTLKKRDNRYPVRISTEKYILQYYDENTNTWGAIEKQNDGSQAYKTGGYEEVGTYVGDEGLTKELPSQYEMAGKYRVAVIVYQPYAANNKCITTLSEYNFGERIKAERVYKLSCSDGAYHVAVVASGGFPPYTYEIIAIGGDNVTPIASTNGKFFLKLPAKDGTPNKNPNVNYRFSVRDKCGKSATIDAVVNGMPNYVITADLANYCQGGKAVLSVPELGGAGFATYQWYREDAPSNILSTSNVLTITTLTAEDFTHKYKVRVQPTDPNVDLCLDSELAYQLVKNPNAKPSKLIGKTLPICSGDLETKISTEKGYRNYDLRDLFEVENITEGKIIDLSGQLQIKNFKVDLTQTLIIGNRTFQYIGVDACGNQVKATATITVSQSAPTVKFGNNNTIALCNDANITYAEIEQKARALFGNLIPNATLSWYKEDRNKNIVAVSPTDRLLMLNNPQNVYFTYSNAGFNCPSGYTTLKISQGRLPNTLSAKQYDICGVPTVKRIAQQIKEDEGYANDTSLAVKILKAGQSTALPDEYELTDTEHYTFYFANSGSEQCKTAAYTLQVQSTRGLDTYQPVVVSESAATCTDDEVLKISNYVVGYTYIFTQAGVTDTNVNVATTGVISGLTAGLSYKVQAKKGNCLSVLSENFQATPAQGGANLIVPAQPKCIGQNIKVGEIKDNLAALNGGSRTDYNVYEAGATTALGNDDIIDPTKQYEVERSHTGGTCPSVKKPFRIKPQIITSYNGEHTTDSFCKGTTIADLKQTIATAEHITINQIKVFDTVIGAEVGDTTPLFVTEDTTPYVYRYQYQVIDNTGTKCDSDRRDVRVRVVGADRLTQKTSFCGSEPVSIVYATYNITGIGTTIGLPSGVEAKYNPTIKRIEIAGSTTVKGSYNYTIPLLSSCPSAQITGTLTIGDQQSKKPTTTSQEICGAGTIADLKAKLKLSQPKVFLTPTATIELPDSTPLVNNHTYYITQTEHNKCESAAQGVTVTLKEKTIFNRVIAPQFFCKGDARVDKLISKIPKPAGGTVTLYNSLGYKASGSTALQTGTYYATITESGKCESDKIPIQVTVADLAAPTLSAAIATCDAAGTTVTITNYDASLIYEIIPQDGVILSGATISNMKVGTNYTLTVGKGYCTAFTNIKAAPQLAKPAKPILSITPATCTQTTQVKVTNRDATPGVVYKLVGGANLTVLFDGTVKDLNAGTGYRIAVSNKGCESDPSDPFDVVVNTIPAAPTLSVTQPTCGVPAKVLITNYDPNLTYWKDGSQLTISGTGQITGLSTGANQRIKARNAAGCESPLSNSFYINSPKNKPAKPTLIITPANCTSATKIRITNRAVGIEYRIGTTILTLDSMGNVTNALAIGTNKQVIARDNAAVCTSEPSDPFDIEAKKAAPLAPNVTTNAPTCEHPTQAKIANYEAGLTYLSGTTTLTVAPDGTITGLSVGTHTIKARNAAGCQSAPSNSFTIAPQKPTPTAPTVRNLTECPAGSGYFDMATLVTPTGGNTLRWYTTQTATTYATQALINKATITSKSVEKRWVSQVNTEGCESPRAEVTYTIDDTEAPELTAPTPLVVDCKAANLSTQISNWLTTATATDNCSSPTITHNYNSVKPADWCATGVVTVTFIAKDPFGNTTTKTSTIRTLSIDAVDDTYTTPINGTTGATDVIDALANDSFNGNQATTANVTISIVKPATGTTVPTLNTTTGKVSVPAGTASGTYTIVYKITGTVGSLSVSDTATITVHVQSTPITAVPDLRHIPNGADGGTVTNVLTNDDLGGNPPTPSTVTITWDSVPNGWSGNPDGIISVPKGTRSGTYTATYTICEKANPTNCATTSVTITVGAPPITATDDSYTFTDTTATRTTGNVLTNDSYNGHTPSTQSVTLSWGIPSGGGLIGNPDGTISVPQGTASGTYTFPYTICGKLNTDNCATATATIIVSGTPTPPLPPTPPAPIPPIAVDDSGNTLINTPITISVLGNDTPNGATTPTVVSQPSNGSVVVNTDGSITYTPNRDYTGTDHFLYEICNASGCATATVSIEVITDIVPYNAISVDGDGVNDYFRIGGIEAYPDNVVRIYNRWGVKVFETEGYDNVTRVFRGISNGRVTVEAADKLPQGTYYYVIEYVDKHNDRHTKVGWLYVKKNK</sequence>
<reference evidence="1 3" key="1">
    <citation type="submission" date="2016-02" db="EMBL/GenBank/DDBJ databases">
        <authorList>
            <person name="Holder M.E."/>
            <person name="Ajami N.J."/>
            <person name="Petrosino J.F."/>
        </authorList>
    </citation>
    <scope>NUCLEOTIDE SEQUENCE [LARGE SCALE GENOMIC DNA]</scope>
    <source>
        <strain evidence="1 3">CCUG 32990</strain>
    </source>
</reference>
<dbReference type="Pfam" id="PF17963">
    <property type="entry name" value="Big_9"/>
    <property type="match status" value="1"/>
</dbReference>
<dbReference type="KEGG" id="chg:AXF12_04560"/>
<gene>
    <name evidence="1" type="ORF">AXF12_04560</name>
    <name evidence="2" type="ORF">SAMEA44541418_00820</name>
</gene>
<dbReference type="EMBL" id="LT906449">
    <property type="protein sequence ID" value="SNV06873.1"/>
    <property type="molecule type" value="Genomic_DNA"/>
</dbReference>
<name>A0AAX2GWI2_9FLAO</name>
<evidence type="ECO:0000313" key="1">
    <source>
        <dbReference type="EMBL" id="AMD84848.1"/>
    </source>
</evidence>
<dbReference type="RefSeq" id="WP_066428705.1">
    <property type="nucleotide sequence ID" value="NZ_CP014227.1"/>
</dbReference>
<dbReference type="EMBL" id="CP014227">
    <property type="protein sequence ID" value="AMD84848.1"/>
    <property type="molecule type" value="Genomic_DNA"/>
</dbReference>
<reference evidence="2 4" key="2">
    <citation type="submission" date="2017-06" db="EMBL/GenBank/DDBJ databases">
        <authorList>
            <consortium name="Pathogen Informatics"/>
        </authorList>
    </citation>
    <scope>NUCLEOTIDE SEQUENCE [LARGE SCALE GENOMIC DNA]</scope>
    <source>
        <strain evidence="2 4">NCTC12947</strain>
    </source>
</reference>
<keyword evidence="3" id="KW-1185">Reference proteome</keyword>
<evidence type="ECO:0000313" key="4">
    <source>
        <dbReference type="Proteomes" id="UP000215539"/>
    </source>
</evidence>